<evidence type="ECO:0000313" key="4">
    <source>
        <dbReference type="Proteomes" id="UP000824123"/>
    </source>
</evidence>
<gene>
    <name evidence="3" type="ORF">IAC59_07150</name>
</gene>
<dbReference type="EMBL" id="DVNK01000043">
    <property type="protein sequence ID" value="HIU47021.1"/>
    <property type="molecule type" value="Genomic_DNA"/>
</dbReference>
<dbReference type="Gene3D" id="3.30.460.10">
    <property type="entry name" value="Beta Polymerase, domain 2"/>
    <property type="match status" value="1"/>
</dbReference>
<dbReference type="GO" id="GO:0016740">
    <property type="term" value="F:transferase activity"/>
    <property type="evidence" value="ECO:0007669"/>
    <property type="project" value="UniProtKB-KW"/>
</dbReference>
<sequence>MLKFMPADARAQLDAVANALTGVLGERLEGLYLHGSAAMGCFGPLSDIDLVGVSRGGMDEAAQRALADALLGLQCAPRELEISVLNCERIRPWVHPAPYEFHFSGAHVARFKAMLASERFDAGGAGDPDLAAHISVCRARGIALIGPDARDMFEPVPRADYLDSVLGDFDWLRNEEVPAVYAALNACRTLRLMREEGVYSKLECGLWALAQPELPGKGYVARALKAYGMGDELARDAGLDALIGYVARELGRA</sequence>
<dbReference type="InterPro" id="IPR043519">
    <property type="entry name" value="NT_sf"/>
</dbReference>
<keyword evidence="1" id="KW-0808">Transferase</keyword>
<evidence type="ECO:0000256" key="1">
    <source>
        <dbReference type="ARBA" id="ARBA00022679"/>
    </source>
</evidence>
<dbReference type="AlphaFoldDB" id="A0A9D1LS53"/>
<protein>
    <submittedName>
        <fullName evidence="3">DUF4111 domain-containing protein</fullName>
    </submittedName>
</protein>
<comment type="caution">
    <text evidence="3">The sequence shown here is derived from an EMBL/GenBank/DDBJ whole genome shotgun (WGS) entry which is preliminary data.</text>
</comment>
<accession>A0A9D1LS53</accession>
<dbReference type="Proteomes" id="UP000824123">
    <property type="component" value="Unassembled WGS sequence"/>
</dbReference>
<feature type="domain" description="Adenylyltransferase AadA C-terminal" evidence="2">
    <location>
        <begin position="152"/>
        <end position="229"/>
    </location>
</feature>
<reference evidence="3" key="2">
    <citation type="journal article" date="2021" name="PeerJ">
        <title>Extensive microbial diversity within the chicken gut microbiome revealed by metagenomics and culture.</title>
        <authorList>
            <person name="Gilroy R."/>
            <person name="Ravi A."/>
            <person name="Getino M."/>
            <person name="Pursley I."/>
            <person name="Horton D.L."/>
            <person name="Alikhan N.F."/>
            <person name="Baker D."/>
            <person name="Gharbi K."/>
            <person name="Hall N."/>
            <person name="Watson M."/>
            <person name="Adriaenssens E.M."/>
            <person name="Foster-Nyarko E."/>
            <person name="Jarju S."/>
            <person name="Secka A."/>
            <person name="Antonio M."/>
            <person name="Oren A."/>
            <person name="Chaudhuri R.R."/>
            <person name="La Ragione R."/>
            <person name="Hildebrand F."/>
            <person name="Pallen M.J."/>
        </authorList>
    </citation>
    <scope>NUCLEOTIDE SEQUENCE</scope>
    <source>
        <strain evidence="3">ChiSxjej2B14-8506</strain>
    </source>
</reference>
<dbReference type="CDD" id="cd05403">
    <property type="entry name" value="NT_KNTase_like"/>
    <property type="match status" value="1"/>
</dbReference>
<proteinExistence type="predicted"/>
<evidence type="ECO:0000313" key="3">
    <source>
        <dbReference type="EMBL" id="HIU47021.1"/>
    </source>
</evidence>
<evidence type="ECO:0000259" key="2">
    <source>
        <dbReference type="Pfam" id="PF13427"/>
    </source>
</evidence>
<dbReference type="SUPFAM" id="SSF81301">
    <property type="entry name" value="Nucleotidyltransferase"/>
    <property type="match status" value="1"/>
</dbReference>
<organism evidence="3 4">
    <name type="scientific">Candidatus Fimadaptatus faecigallinarum</name>
    <dbReference type="NCBI Taxonomy" id="2840814"/>
    <lineage>
        <taxon>Bacteria</taxon>
        <taxon>Bacillati</taxon>
        <taxon>Bacillota</taxon>
        <taxon>Clostridia</taxon>
        <taxon>Eubacteriales</taxon>
        <taxon>Candidatus Fimadaptatus</taxon>
    </lineage>
</organism>
<name>A0A9D1LS53_9FIRM</name>
<dbReference type="InterPro" id="IPR025184">
    <property type="entry name" value="AadA_C"/>
</dbReference>
<reference evidence="3" key="1">
    <citation type="submission" date="2020-10" db="EMBL/GenBank/DDBJ databases">
        <authorList>
            <person name="Gilroy R."/>
        </authorList>
    </citation>
    <scope>NUCLEOTIDE SEQUENCE</scope>
    <source>
        <strain evidence="3">ChiSxjej2B14-8506</strain>
    </source>
</reference>
<dbReference type="Pfam" id="PF13427">
    <property type="entry name" value="AadA_C"/>
    <property type="match status" value="1"/>
</dbReference>